<evidence type="ECO:0008006" key="2">
    <source>
        <dbReference type="Google" id="ProtNLM"/>
    </source>
</evidence>
<dbReference type="Gene3D" id="3.40.50.2000">
    <property type="entry name" value="Glycogen Phosphorylase B"/>
    <property type="match status" value="1"/>
</dbReference>
<reference evidence="1" key="1">
    <citation type="submission" date="2020-04" db="EMBL/GenBank/DDBJ databases">
        <authorList>
            <person name="Chiriac C."/>
            <person name="Salcher M."/>
            <person name="Ghai R."/>
            <person name="Kavagutti S V."/>
        </authorList>
    </citation>
    <scope>NUCLEOTIDE SEQUENCE</scope>
</reference>
<sequence>MRLGIIARSDNTGLGNQTRELVNMLNPTKIMLINSSSFNRNKQHPEWYEDYDCQHIRGFPRAFEIDIFLKGLDVVLTCETFYNKEFIELARRKKVKTVLQYNYEFLEYLAQPTLALPDVMLAPSLWNFEHVVELFGNKTNVTYLPPPTEHTLFNAVRKNNNSKHHNKILHIGGKAASEDRNGTKSVVEMLKYSQEDFQVVVKTQTQLDLKCNDPRLIVDTSDAENRESMYDGFDAMILPRRYAGLCLPMNEALMSGLPVFMTDISPNNRILPQEWLAQSNKIGTLRTRTMLDVYSADPRNLARIIDEYMKQKNTTNEKQKAFDIGINNFSAKNLKQKYLDILEK</sequence>
<dbReference type="EMBL" id="LR796651">
    <property type="protein sequence ID" value="CAB4158060.1"/>
    <property type="molecule type" value="Genomic_DNA"/>
</dbReference>
<organism evidence="1">
    <name type="scientific">uncultured Caudovirales phage</name>
    <dbReference type="NCBI Taxonomy" id="2100421"/>
    <lineage>
        <taxon>Viruses</taxon>
        <taxon>Duplodnaviria</taxon>
        <taxon>Heunggongvirae</taxon>
        <taxon>Uroviricota</taxon>
        <taxon>Caudoviricetes</taxon>
        <taxon>Peduoviridae</taxon>
        <taxon>Maltschvirus</taxon>
        <taxon>Maltschvirus maltsch</taxon>
    </lineage>
</organism>
<gene>
    <name evidence="1" type="ORF">UFOVP694_128</name>
</gene>
<accession>A0A6J5NEB3</accession>
<protein>
    <recommendedName>
        <fullName evidence="2">RfaG Glycosyltransferase</fullName>
    </recommendedName>
</protein>
<dbReference type="SUPFAM" id="SSF53756">
    <property type="entry name" value="UDP-Glycosyltransferase/glycogen phosphorylase"/>
    <property type="match status" value="1"/>
</dbReference>
<name>A0A6J5NEB3_9CAUD</name>
<proteinExistence type="predicted"/>
<evidence type="ECO:0000313" key="1">
    <source>
        <dbReference type="EMBL" id="CAB4158060.1"/>
    </source>
</evidence>